<reference evidence="1 2" key="1">
    <citation type="journal article" date="2018" name="Nat. Ecol. Evol.">
        <title>Pezizomycetes genomes reveal the molecular basis of ectomycorrhizal truffle lifestyle.</title>
        <authorList>
            <person name="Murat C."/>
            <person name="Payen T."/>
            <person name="Noel B."/>
            <person name="Kuo A."/>
            <person name="Morin E."/>
            <person name="Chen J."/>
            <person name="Kohler A."/>
            <person name="Krizsan K."/>
            <person name="Balestrini R."/>
            <person name="Da Silva C."/>
            <person name="Montanini B."/>
            <person name="Hainaut M."/>
            <person name="Levati E."/>
            <person name="Barry K.W."/>
            <person name="Belfiori B."/>
            <person name="Cichocki N."/>
            <person name="Clum A."/>
            <person name="Dockter R.B."/>
            <person name="Fauchery L."/>
            <person name="Guy J."/>
            <person name="Iotti M."/>
            <person name="Le Tacon F."/>
            <person name="Lindquist E.A."/>
            <person name="Lipzen A."/>
            <person name="Malagnac F."/>
            <person name="Mello A."/>
            <person name="Molinier V."/>
            <person name="Miyauchi S."/>
            <person name="Poulain J."/>
            <person name="Riccioni C."/>
            <person name="Rubini A."/>
            <person name="Sitrit Y."/>
            <person name="Splivallo R."/>
            <person name="Traeger S."/>
            <person name="Wang M."/>
            <person name="Zifcakova L."/>
            <person name="Wipf D."/>
            <person name="Zambonelli A."/>
            <person name="Paolocci F."/>
            <person name="Nowrousian M."/>
            <person name="Ottonello S."/>
            <person name="Baldrian P."/>
            <person name="Spatafora J.W."/>
            <person name="Henrissat B."/>
            <person name="Nagy L.G."/>
            <person name="Aury J.M."/>
            <person name="Wincker P."/>
            <person name="Grigoriev I.V."/>
            <person name="Bonfante P."/>
            <person name="Martin F.M."/>
        </authorList>
    </citation>
    <scope>NUCLEOTIDE SEQUENCE [LARGE SCALE GENOMIC DNA]</scope>
    <source>
        <strain evidence="1 2">120613-1</strain>
    </source>
</reference>
<evidence type="ECO:0000313" key="1">
    <source>
        <dbReference type="EMBL" id="RPA92718.1"/>
    </source>
</evidence>
<keyword evidence="2" id="KW-1185">Reference proteome</keyword>
<organism evidence="1 2">
    <name type="scientific">Choiromyces venosus 120613-1</name>
    <dbReference type="NCBI Taxonomy" id="1336337"/>
    <lineage>
        <taxon>Eukaryota</taxon>
        <taxon>Fungi</taxon>
        <taxon>Dikarya</taxon>
        <taxon>Ascomycota</taxon>
        <taxon>Pezizomycotina</taxon>
        <taxon>Pezizomycetes</taxon>
        <taxon>Pezizales</taxon>
        <taxon>Tuberaceae</taxon>
        <taxon>Choiromyces</taxon>
    </lineage>
</organism>
<feature type="non-terminal residue" evidence="1">
    <location>
        <position position="61"/>
    </location>
</feature>
<accession>A0A3N4J6P3</accession>
<dbReference type="AlphaFoldDB" id="A0A3N4J6P3"/>
<gene>
    <name evidence="1" type="ORF">L873DRAFT_1817257</name>
</gene>
<sequence length="61" mass="7206">MTHFHQIFRTRAYARGCSSRVLVLLQDLHTVKPMKYIALVIRQLYHEDNEALLDNTCQFTV</sequence>
<dbReference type="Proteomes" id="UP000276215">
    <property type="component" value="Unassembled WGS sequence"/>
</dbReference>
<protein>
    <submittedName>
        <fullName evidence="1">Uncharacterized protein</fullName>
    </submittedName>
</protein>
<dbReference type="EMBL" id="ML120467">
    <property type="protein sequence ID" value="RPA92718.1"/>
    <property type="molecule type" value="Genomic_DNA"/>
</dbReference>
<name>A0A3N4J6P3_9PEZI</name>
<proteinExistence type="predicted"/>
<evidence type="ECO:0000313" key="2">
    <source>
        <dbReference type="Proteomes" id="UP000276215"/>
    </source>
</evidence>